<dbReference type="SMART" id="SM00382">
    <property type="entry name" value="AAA"/>
    <property type="match status" value="1"/>
</dbReference>
<dbReference type="GO" id="GO:0005524">
    <property type="term" value="F:ATP binding"/>
    <property type="evidence" value="ECO:0007669"/>
    <property type="project" value="UniProtKB-KW"/>
</dbReference>
<dbReference type="InterPro" id="IPR003439">
    <property type="entry name" value="ABC_transporter-like_ATP-bd"/>
</dbReference>
<dbReference type="GO" id="GO:0055052">
    <property type="term" value="C:ATP-binding cassette (ABC) transporter complex, substrate-binding subunit-containing"/>
    <property type="evidence" value="ECO:0007669"/>
    <property type="project" value="TreeGrafter"/>
</dbReference>
<gene>
    <name evidence="7" type="primary">ugpC_8</name>
    <name evidence="7" type="ORF">NCTC13350_03335</name>
</gene>
<dbReference type="PROSITE" id="PS00211">
    <property type="entry name" value="ABC_TRANSPORTER_1"/>
    <property type="match status" value="1"/>
</dbReference>
<evidence type="ECO:0000256" key="5">
    <source>
        <dbReference type="ARBA" id="ARBA00022840"/>
    </source>
</evidence>
<reference evidence="7 8" key="1">
    <citation type="submission" date="2018-06" db="EMBL/GenBank/DDBJ databases">
        <authorList>
            <consortium name="Pathogen Informatics"/>
            <person name="Doyle S."/>
        </authorList>
    </citation>
    <scope>NUCLEOTIDE SEQUENCE [LARGE SCALE GENOMIC DNA]</scope>
    <source>
        <strain evidence="7 8">NCTC13350</strain>
    </source>
</reference>
<dbReference type="SUPFAM" id="SSF50331">
    <property type="entry name" value="MOP-like"/>
    <property type="match status" value="1"/>
</dbReference>
<dbReference type="InterPro" id="IPR003593">
    <property type="entry name" value="AAA+_ATPase"/>
</dbReference>
<dbReference type="GO" id="GO:0016887">
    <property type="term" value="F:ATP hydrolysis activity"/>
    <property type="evidence" value="ECO:0007669"/>
    <property type="project" value="InterPro"/>
</dbReference>
<dbReference type="Pfam" id="PF17912">
    <property type="entry name" value="OB_MalK"/>
    <property type="match status" value="1"/>
</dbReference>
<organism evidence="7 8">
    <name type="scientific">Pannonibacter phragmitetus</name>
    <dbReference type="NCBI Taxonomy" id="121719"/>
    <lineage>
        <taxon>Bacteria</taxon>
        <taxon>Pseudomonadati</taxon>
        <taxon>Pseudomonadota</taxon>
        <taxon>Alphaproteobacteria</taxon>
        <taxon>Hyphomicrobiales</taxon>
        <taxon>Stappiaceae</taxon>
        <taxon>Pannonibacter</taxon>
    </lineage>
</organism>
<evidence type="ECO:0000313" key="7">
    <source>
        <dbReference type="EMBL" id="SUB02383.1"/>
    </source>
</evidence>
<evidence type="ECO:0000259" key="6">
    <source>
        <dbReference type="PROSITE" id="PS50893"/>
    </source>
</evidence>
<evidence type="ECO:0000256" key="3">
    <source>
        <dbReference type="ARBA" id="ARBA00022448"/>
    </source>
</evidence>
<dbReference type="PANTHER" id="PTHR43875:SF1">
    <property type="entry name" value="OSMOPROTECTIVE COMPOUNDS UPTAKE ATP-BINDING PROTEIN GGTA"/>
    <property type="match status" value="1"/>
</dbReference>
<proteinExistence type="inferred from homology"/>
<dbReference type="NCBIfam" id="NF008653">
    <property type="entry name" value="PRK11650.1"/>
    <property type="match status" value="1"/>
</dbReference>
<dbReference type="InterPro" id="IPR008995">
    <property type="entry name" value="Mo/tungstate-bd_C_term_dom"/>
</dbReference>
<dbReference type="GO" id="GO:0140359">
    <property type="term" value="F:ABC-type transporter activity"/>
    <property type="evidence" value="ECO:0007669"/>
    <property type="project" value="InterPro"/>
</dbReference>
<dbReference type="InterPro" id="IPR017871">
    <property type="entry name" value="ABC_transporter-like_CS"/>
</dbReference>
<accession>A0A378ZZI5</accession>
<dbReference type="EC" id="3.6.3.20" evidence="7"/>
<keyword evidence="4" id="KW-0547">Nucleotide-binding</keyword>
<dbReference type="GO" id="GO:0008643">
    <property type="term" value="P:carbohydrate transport"/>
    <property type="evidence" value="ECO:0007669"/>
    <property type="project" value="InterPro"/>
</dbReference>
<dbReference type="Gene3D" id="2.40.50.100">
    <property type="match status" value="1"/>
</dbReference>
<dbReference type="AlphaFoldDB" id="A0A378ZZI5"/>
<comment type="subcellular location">
    <subcellularLocation>
        <location evidence="1">Cell inner membrane</location>
        <topology evidence="1">Peripheral membrane protein</topology>
    </subcellularLocation>
</comment>
<dbReference type="Pfam" id="PF00005">
    <property type="entry name" value="ABC_tran"/>
    <property type="match status" value="1"/>
</dbReference>
<keyword evidence="5 7" id="KW-0067">ATP-binding</keyword>
<dbReference type="Proteomes" id="UP000255000">
    <property type="component" value="Unassembled WGS sequence"/>
</dbReference>
<dbReference type="Gene3D" id="3.40.50.300">
    <property type="entry name" value="P-loop containing nucleotide triphosphate hydrolases"/>
    <property type="match status" value="1"/>
</dbReference>
<evidence type="ECO:0000256" key="2">
    <source>
        <dbReference type="ARBA" id="ARBA00005417"/>
    </source>
</evidence>
<dbReference type="FunFam" id="3.40.50.300:FF:000042">
    <property type="entry name" value="Maltose/maltodextrin ABC transporter, ATP-binding protein"/>
    <property type="match status" value="1"/>
</dbReference>
<dbReference type="EMBL" id="UGSK01000001">
    <property type="protein sequence ID" value="SUB02383.1"/>
    <property type="molecule type" value="Genomic_DNA"/>
</dbReference>
<keyword evidence="7" id="KW-0378">Hydrolase</keyword>
<comment type="similarity">
    <text evidence="2">Belongs to the ABC transporter superfamily.</text>
</comment>
<evidence type="ECO:0000256" key="1">
    <source>
        <dbReference type="ARBA" id="ARBA00004417"/>
    </source>
</evidence>
<name>A0A378ZZI5_9HYPH</name>
<feature type="domain" description="ABC transporter" evidence="6">
    <location>
        <begin position="262"/>
        <end position="492"/>
    </location>
</feature>
<dbReference type="PROSITE" id="PS50893">
    <property type="entry name" value="ABC_TRANSPORTER_2"/>
    <property type="match status" value="1"/>
</dbReference>
<dbReference type="SUPFAM" id="SSF52540">
    <property type="entry name" value="P-loop containing nucleoside triphosphate hydrolases"/>
    <property type="match status" value="1"/>
</dbReference>
<dbReference type="Gene3D" id="2.40.50.140">
    <property type="entry name" value="Nucleic acid-binding proteins"/>
    <property type="match status" value="1"/>
</dbReference>
<dbReference type="CDD" id="cd03301">
    <property type="entry name" value="ABC_MalK_N"/>
    <property type="match status" value="1"/>
</dbReference>
<dbReference type="InterPro" id="IPR027417">
    <property type="entry name" value="P-loop_NTPase"/>
</dbReference>
<evidence type="ECO:0000256" key="4">
    <source>
        <dbReference type="ARBA" id="ARBA00022741"/>
    </source>
</evidence>
<sequence>MGEGLMQRLGIAGLDGLDDDHMPVGSCHQVAIFSAAVEDLETLAVHEAAGQHRLDHRHMRGGEKAQVEVAVVLKQGVFIFLQRGKAHHLQVAFQRLHQRAIGCFGHADGGPAFDVMADVQQLAHVFGIRRGNMGVAAGAADDQPFLGQAHQGLADGALRYLETLGQLQLAQHFARSQLAENDLAAQSLLNQLAAAGLCPGSEVFNGAHAGSSVRHGYFSRIDNRILIDNVNRIDNMVLKFPAGRPERGMNAHKLEEETMARIELAKVVKRYGAVEAIHGVDLEIGDGEFVAFVGPSGCGKSTMLRMIAGLEEISGGTLRIGEAVVNDVEPKGRDVAMVFQDYALYPHMSVAQNIAFGLKMRGEAPEVIRQKVEEAARILQLEDYLERKPGQLSGGQRQRVAMGRAIVRKPKVFLFDEPLSNLDAKLRVEMRTQIKRLHRMLRTTTIYVTHDQVEAMTLADRVVVLRGGNLIQHGRPLELYERPNCRFVAEFIGSPQMNILPGVVISSDGSPAVELDGGAMVQTPGLAAEPGRKVDVGIRPEHIEACAEAEADLIVDVDVLEELGSDTLAICLWAGRELTVRLPAGPGSGQGSSMGSNLGFAARSRLPLRLRRDCLHVFDAQTGVRL</sequence>
<protein>
    <submittedName>
        <fullName evidence="7">sn-glycerol-3-phosphate import ATP-binding protein UgpC</fullName>
        <ecNumber evidence="7">3.6.3.20</ecNumber>
    </submittedName>
</protein>
<dbReference type="PANTHER" id="PTHR43875">
    <property type="entry name" value="MALTODEXTRIN IMPORT ATP-BINDING PROTEIN MSMX"/>
    <property type="match status" value="1"/>
</dbReference>
<evidence type="ECO:0000313" key="8">
    <source>
        <dbReference type="Proteomes" id="UP000255000"/>
    </source>
</evidence>
<dbReference type="InterPro" id="IPR012340">
    <property type="entry name" value="NA-bd_OB-fold"/>
</dbReference>
<dbReference type="InterPro" id="IPR040582">
    <property type="entry name" value="OB_MalK-like"/>
</dbReference>
<dbReference type="InterPro" id="IPR047641">
    <property type="entry name" value="ABC_transpr_MalK/UgpC-like"/>
</dbReference>
<keyword evidence="3" id="KW-0813">Transport</keyword>
<dbReference type="InterPro" id="IPR015855">
    <property type="entry name" value="ABC_transpr_MalK-like"/>
</dbReference>